<dbReference type="PANTHER" id="PTHR45919">
    <property type="entry name" value="GDP-MAN:MAN(3)GLCNAC(2)-PP-DOL ALPHA-1,2-MANNOSYLTRANSFERASE"/>
    <property type="match status" value="1"/>
</dbReference>
<dbReference type="Gene3D" id="3.40.50.2000">
    <property type="entry name" value="Glycogen Phosphorylase B"/>
    <property type="match status" value="1"/>
</dbReference>
<dbReference type="PANTHER" id="PTHR45919:SF1">
    <property type="entry name" value="GDP-MAN:MAN(3)GLCNAC(2)-PP-DOL ALPHA-1,2-MANNOSYLTRANSFERASE"/>
    <property type="match status" value="1"/>
</dbReference>
<feature type="domain" description="Glycosyl transferase family 1" evidence="1">
    <location>
        <begin position="175"/>
        <end position="294"/>
    </location>
</feature>
<dbReference type="PATRIC" id="fig|1006006.8.peg.430"/>
<name>F4G036_METCR</name>
<dbReference type="HOGENOM" id="CLU_017896_3_0_2"/>
<dbReference type="InterPro" id="IPR001296">
    <property type="entry name" value="Glyco_trans_1"/>
</dbReference>
<proteinExistence type="predicted"/>
<dbReference type="SUPFAM" id="SSF53756">
    <property type="entry name" value="UDP-Glycosyltransferase/glycogen phosphorylase"/>
    <property type="match status" value="1"/>
</dbReference>
<dbReference type="STRING" id="1006006.Mcup_0427"/>
<evidence type="ECO:0000259" key="1">
    <source>
        <dbReference type="Pfam" id="PF00534"/>
    </source>
</evidence>
<dbReference type="GO" id="GO:0004377">
    <property type="term" value="F:GDP-Man:Man(3)GlcNAc(2)-PP-Dol alpha-1,2-mannosyltransferase activity"/>
    <property type="evidence" value="ECO:0007669"/>
    <property type="project" value="InterPro"/>
</dbReference>
<keyword evidence="2" id="KW-0808">Transferase</keyword>
<evidence type="ECO:0000313" key="3">
    <source>
        <dbReference type="Proteomes" id="UP000007812"/>
    </source>
</evidence>
<protein>
    <submittedName>
        <fullName evidence="2">Glycosyl transferase, group 1</fullName>
    </submittedName>
</protein>
<dbReference type="GO" id="GO:0016020">
    <property type="term" value="C:membrane"/>
    <property type="evidence" value="ECO:0007669"/>
    <property type="project" value="TreeGrafter"/>
</dbReference>
<dbReference type="EMBL" id="CP002656">
    <property type="protein sequence ID" value="AEB94535.1"/>
    <property type="molecule type" value="Genomic_DNA"/>
</dbReference>
<dbReference type="eggNOG" id="arCOG01403">
    <property type="taxonomic scope" value="Archaea"/>
</dbReference>
<reference evidence="2 3" key="1">
    <citation type="journal article" date="2011" name="J. Bacteriol.">
        <title>Complete genome sequence of Metallosphaera cuprina, a metal sulfide-oxidizing archaeon from a hot spring.</title>
        <authorList>
            <person name="Liu L.J."/>
            <person name="You X.Y."/>
            <person name="Zheng H."/>
            <person name="Wang S."/>
            <person name="Jiang C.Y."/>
            <person name="Liu S.J."/>
        </authorList>
    </citation>
    <scope>NUCLEOTIDE SEQUENCE [LARGE SCALE GENOMIC DNA]</scope>
    <source>
        <strain evidence="2 3">Ar-4</strain>
    </source>
</reference>
<dbReference type="KEGG" id="mcn:Mcup_0427"/>
<dbReference type="Pfam" id="PF00534">
    <property type="entry name" value="Glycos_transf_1"/>
    <property type="match status" value="1"/>
</dbReference>
<dbReference type="CDD" id="cd03801">
    <property type="entry name" value="GT4_PimA-like"/>
    <property type="match status" value="1"/>
</dbReference>
<keyword evidence="3" id="KW-1185">Reference proteome</keyword>
<dbReference type="Proteomes" id="UP000007812">
    <property type="component" value="Chromosome"/>
</dbReference>
<dbReference type="InterPro" id="IPR038013">
    <property type="entry name" value="ALG11"/>
</dbReference>
<dbReference type="GeneID" id="10492621"/>
<dbReference type="GO" id="GO:0006487">
    <property type="term" value="P:protein N-linked glycosylation"/>
    <property type="evidence" value="ECO:0007669"/>
    <property type="project" value="TreeGrafter"/>
</dbReference>
<dbReference type="AlphaFoldDB" id="F4G036"/>
<accession>F4G036</accession>
<gene>
    <name evidence="2" type="ordered locus">Mcup_0427</name>
</gene>
<organism evidence="2 3">
    <name type="scientific">Metallosphaera cuprina (strain Ar-4)</name>
    <dbReference type="NCBI Taxonomy" id="1006006"/>
    <lineage>
        <taxon>Archaea</taxon>
        <taxon>Thermoproteota</taxon>
        <taxon>Thermoprotei</taxon>
        <taxon>Sulfolobales</taxon>
        <taxon>Sulfolobaceae</taxon>
        <taxon>Metallosphaera</taxon>
    </lineage>
</organism>
<dbReference type="RefSeq" id="WP_013737033.1">
    <property type="nucleotide sequence ID" value="NC_015435.1"/>
</dbReference>
<sequence length="347" mass="39335">MKVAVIAHGIGMTKAISGEGKVYFSLFDMLQKRNVDYTAVSFCKPKFPIPSSYFFPFSIPKFDKYQRVLTLLPARKLRPKLFLNASGVPIPLSDIAPHVIYAGGPSISSIPSKYNRSLFWRLYLLPFSKIVKNFKKEAKRAKFIANSRYSSRAIKEVYDVESDVIYPPVDVEFYSRGFTESKTKEQFLTIARIERGKTLENSIYLSLKTGLKGIIIGSLIEREYHKKLIRIISRTGANVEILTNQPGEVIVEVMKETPVYFHPTIGEHFGTPVVEAMSAGLIPVVPRESGASEVSPWAYRDLEEAKDLVLNALKVPSSKRKELNVKAQEFRKDTFEEKMFSAISRYL</sequence>
<evidence type="ECO:0000313" key="2">
    <source>
        <dbReference type="EMBL" id="AEB94535.1"/>
    </source>
</evidence>